<dbReference type="PANTHER" id="PTHR44520">
    <property type="entry name" value="RESPONSE REGULATOR RCP1-RELATED"/>
    <property type="match status" value="1"/>
</dbReference>
<dbReference type="Pfam" id="PF00072">
    <property type="entry name" value="Response_reg"/>
    <property type="match status" value="1"/>
</dbReference>
<dbReference type="OrthoDB" id="9793549at2"/>
<dbReference type="PANTHER" id="PTHR44520:SF2">
    <property type="entry name" value="RESPONSE REGULATOR RCP1"/>
    <property type="match status" value="1"/>
</dbReference>
<dbReference type="AlphaFoldDB" id="A0A150QV02"/>
<organism evidence="3 4">
    <name type="scientific">Sorangium cellulosum</name>
    <name type="common">Polyangium cellulosum</name>
    <dbReference type="NCBI Taxonomy" id="56"/>
    <lineage>
        <taxon>Bacteria</taxon>
        <taxon>Pseudomonadati</taxon>
        <taxon>Myxococcota</taxon>
        <taxon>Polyangia</taxon>
        <taxon>Polyangiales</taxon>
        <taxon>Polyangiaceae</taxon>
        <taxon>Sorangium</taxon>
    </lineage>
</organism>
<protein>
    <submittedName>
        <fullName evidence="3">Two-component system response regulator</fullName>
    </submittedName>
</protein>
<dbReference type="GO" id="GO:0000160">
    <property type="term" value="P:phosphorelay signal transduction system"/>
    <property type="evidence" value="ECO:0007669"/>
    <property type="project" value="InterPro"/>
</dbReference>
<dbReference type="InterPro" id="IPR052893">
    <property type="entry name" value="TCS_response_regulator"/>
</dbReference>
<dbReference type="CDD" id="cd17557">
    <property type="entry name" value="REC_Rcp-like"/>
    <property type="match status" value="1"/>
</dbReference>
<reference evidence="3 4" key="1">
    <citation type="submission" date="2014-02" db="EMBL/GenBank/DDBJ databases">
        <title>The small core and large imbalanced accessory genome model reveals a collaborative survival strategy of Sorangium cellulosum strains in nature.</title>
        <authorList>
            <person name="Han K."/>
            <person name="Peng R."/>
            <person name="Blom J."/>
            <person name="Li Y.-Z."/>
        </authorList>
    </citation>
    <scope>NUCLEOTIDE SEQUENCE [LARGE SCALE GENOMIC DNA]</scope>
    <source>
        <strain evidence="3 4">So0008-312</strain>
    </source>
</reference>
<dbReference type="Gene3D" id="3.40.50.2300">
    <property type="match status" value="1"/>
</dbReference>
<dbReference type="SMART" id="SM00448">
    <property type="entry name" value="REC"/>
    <property type="match status" value="1"/>
</dbReference>
<evidence type="ECO:0000256" key="1">
    <source>
        <dbReference type="PROSITE-ProRule" id="PRU00169"/>
    </source>
</evidence>
<keyword evidence="1" id="KW-0597">Phosphoprotein</keyword>
<dbReference type="InterPro" id="IPR011006">
    <property type="entry name" value="CheY-like_superfamily"/>
</dbReference>
<dbReference type="PROSITE" id="PS50110">
    <property type="entry name" value="RESPONSE_REGULATORY"/>
    <property type="match status" value="1"/>
</dbReference>
<evidence type="ECO:0000313" key="4">
    <source>
        <dbReference type="Proteomes" id="UP000075260"/>
    </source>
</evidence>
<evidence type="ECO:0000313" key="3">
    <source>
        <dbReference type="EMBL" id="KYF71823.1"/>
    </source>
</evidence>
<dbReference type="Proteomes" id="UP000075260">
    <property type="component" value="Unassembled WGS sequence"/>
</dbReference>
<dbReference type="RefSeq" id="WP_061606753.1">
    <property type="nucleotide sequence ID" value="NZ_CP162580.1"/>
</dbReference>
<feature type="domain" description="Response regulatory" evidence="2">
    <location>
        <begin position="7"/>
        <end position="129"/>
    </location>
</feature>
<comment type="caution">
    <text evidence="3">The sequence shown here is derived from an EMBL/GenBank/DDBJ whole genome shotgun (WGS) entry which is preliminary data.</text>
</comment>
<name>A0A150QV02_SORCE</name>
<dbReference type="EMBL" id="JEMA01000309">
    <property type="protein sequence ID" value="KYF71823.1"/>
    <property type="molecule type" value="Genomic_DNA"/>
</dbReference>
<gene>
    <name evidence="3" type="ORF">BE15_35615</name>
</gene>
<feature type="modified residue" description="4-aspartylphosphate" evidence="1">
    <location>
        <position position="62"/>
    </location>
</feature>
<dbReference type="InterPro" id="IPR001789">
    <property type="entry name" value="Sig_transdc_resp-reg_receiver"/>
</dbReference>
<sequence length="138" mass="15678">MDGKILNIILVEDDTVDVMNVRRAFERGKITNPLWVAGDGVEGLDLLRGTQVPRDRRLVLLDLNMPRMNGIEFLRELRSDASLRATPVVVLTTSNDDRDKVDAYDLNVAGYLLKPVTFLSFVELMTALNRYWTLVEMP</sequence>
<evidence type="ECO:0000259" key="2">
    <source>
        <dbReference type="PROSITE" id="PS50110"/>
    </source>
</evidence>
<proteinExistence type="predicted"/>
<dbReference type="SUPFAM" id="SSF52172">
    <property type="entry name" value="CheY-like"/>
    <property type="match status" value="1"/>
</dbReference>
<accession>A0A150QV02</accession>